<keyword evidence="1" id="KW-0547">Nucleotide-binding</keyword>
<reference evidence="5 6" key="1">
    <citation type="submission" date="2021-08" db="EMBL/GenBank/DDBJ databases">
        <title>Streptomyces sp. PTM05 isolated from lichen.</title>
        <authorList>
            <person name="Somphong A."/>
            <person name="Phongsopitanun W."/>
            <person name="Tanasupawat S."/>
        </authorList>
    </citation>
    <scope>NUCLEOTIDE SEQUENCE [LARGE SCALE GENOMIC DNA]</scope>
    <source>
        <strain evidence="5 6">Ptm05</strain>
    </source>
</reference>
<dbReference type="EMBL" id="JAINVZ010000026">
    <property type="protein sequence ID" value="MBY8888581.1"/>
    <property type="molecule type" value="Genomic_DNA"/>
</dbReference>
<comment type="caution">
    <text evidence="5">The sequence shown here is derived from an EMBL/GenBank/DDBJ whole genome shotgun (WGS) entry which is preliminary data.</text>
</comment>
<keyword evidence="5" id="KW-0418">Kinase</keyword>
<evidence type="ECO:0000313" key="6">
    <source>
        <dbReference type="Proteomes" id="UP001198565"/>
    </source>
</evidence>
<feature type="compositionally biased region" description="Low complexity" evidence="2">
    <location>
        <begin position="52"/>
        <end position="63"/>
    </location>
</feature>
<evidence type="ECO:0000256" key="2">
    <source>
        <dbReference type="SAM" id="MobiDB-lite"/>
    </source>
</evidence>
<dbReference type="SUPFAM" id="SSF56112">
    <property type="entry name" value="Protein kinase-like (PK-like)"/>
    <property type="match status" value="1"/>
</dbReference>
<proteinExistence type="predicted"/>
<feature type="transmembrane region" description="Helical" evidence="3">
    <location>
        <begin position="448"/>
        <end position="469"/>
    </location>
</feature>
<dbReference type="InterPro" id="IPR053235">
    <property type="entry name" value="Ser_Thr_kinase"/>
</dbReference>
<dbReference type="PROSITE" id="PS00107">
    <property type="entry name" value="PROTEIN_KINASE_ATP"/>
    <property type="match status" value="1"/>
</dbReference>
<dbReference type="Pfam" id="PF00069">
    <property type="entry name" value="Pkinase"/>
    <property type="match status" value="1"/>
</dbReference>
<keyword evidence="3" id="KW-0812">Transmembrane</keyword>
<keyword evidence="6" id="KW-1185">Reference proteome</keyword>
<dbReference type="GO" id="GO:0016301">
    <property type="term" value="F:kinase activity"/>
    <property type="evidence" value="ECO:0007669"/>
    <property type="project" value="UniProtKB-KW"/>
</dbReference>
<keyword evidence="5" id="KW-0808">Transferase</keyword>
<feature type="region of interest" description="Disordered" evidence="2">
    <location>
        <begin position="1"/>
        <end position="86"/>
    </location>
</feature>
<feature type="region of interest" description="Disordered" evidence="2">
    <location>
        <begin position="473"/>
        <end position="503"/>
    </location>
</feature>
<dbReference type="InterPro" id="IPR017441">
    <property type="entry name" value="Protein_kinase_ATP_BS"/>
</dbReference>
<dbReference type="SMART" id="SM00220">
    <property type="entry name" value="S_TKc"/>
    <property type="match status" value="1"/>
</dbReference>
<name>A0ABS7QZD6_9ACTN</name>
<sequence>MPLAGRRRHVPGSPATAAGFRSRTGAGFRSRTEGGRAGCAGGAGSGGRDTLGCAAGATRRGNGRTQGTGGSVDRTPGWGHKDAGGAGSLDSYGAGGAWAEQAQPGTGSSGGGSYSGIAAEADAMGGRLPQGYRLLRRIGTGRHSTVLLCREEETGQEVAVKLLHLTVDDEGARLAAHSELLSAGAAAKHSCSVLVDDAGFTQDNHPYLVERFCRGGNAQAKLANSGTFPVDEVVVIGIRAALSLACAHRRGVLHLDVRPANVLFDDAGDALLADHGVGRVLQRSAPELGAVFDPMYASRELFGWEKPGPSADVYSLGATLYALLNGLPAYAEAGSTSWSALYNEVLRGELPHPHRMDVPPQLFDLVRRMMSVNPEGRPPLTEVHRVLRLLLPPAYASRVPDQDPEPAPEAMLPGWDPADDVTPEEQAEAERIGAEAEAELKRRSRRRIMASAAALVVFAGAATAMTLVLHHGGKKTQAHGGPSGSASAPAAGTQGNPQAQQVPQDKVAALMPRGVSVAAADGSVQVSWKQPQQPATVAGYYVQASADGKQVALKPAGSKTDSEVVFTDPASLKQGVCYTVVSIVELTNGQVQYAPAAQVCRTTTG</sequence>
<evidence type="ECO:0000256" key="3">
    <source>
        <dbReference type="SAM" id="Phobius"/>
    </source>
</evidence>
<evidence type="ECO:0000256" key="1">
    <source>
        <dbReference type="PROSITE-ProRule" id="PRU10141"/>
    </source>
</evidence>
<protein>
    <submittedName>
        <fullName evidence="5">Protein kinase</fullName>
    </submittedName>
</protein>
<evidence type="ECO:0000313" key="5">
    <source>
        <dbReference type="EMBL" id="MBY8888581.1"/>
    </source>
</evidence>
<gene>
    <name evidence="5" type="ORF">K7472_27615</name>
</gene>
<dbReference type="Proteomes" id="UP001198565">
    <property type="component" value="Unassembled WGS sequence"/>
</dbReference>
<evidence type="ECO:0000259" key="4">
    <source>
        <dbReference type="PROSITE" id="PS50011"/>
    </source>
</evidence>
<feature type="compositionally biased region" description="Gly residues" evidence="2">
    <location>
        <begin position="35"/>
        <end position="49"/>
    </location>
</feature>
<feature type="region of interest" description="Disordered" evidence="2">
    <location>
        <begin position="92"/>
        <end position="111"/>
    </location>
</feature>
<keyword evidence="3" id="KW-0472">Membrane</keyword>
<dbReference type="InterPro" id="IPR011009">
    <property type="entry name" value="Kinase-like_dom_sf"/>
</dbReference>
<accession>A0ABS7QZD6</accession>
<organism evidence="5 6">
    <name type="scientific">Streptantibioticus parmotrematis</name>
    <dbReference type="NCBI Taxonomy" id="2873249"/>
    <lineage>
        <taxon>Bacteria</taxon>
        <taxon>Bacillati</taxon>
        <taxon>Actinomycetota</taxon>
        <taxon>Actinomycetes</taxon>
        <taxon>Kitasatosporales</taxon>
        <taxon>Streptomycetaceae</taxon>
        <taxon>Streptantibioticus</taxon>
    </lineage>
</organism>
<dbReference type="Gene3D" id="1.10.510.10">
    <property type="entry name" value="Transferase(Phosphotransferase) domain 1"/>
    <property type="match status" value="1"/>
</dbReference>
<dbReference type="CDD" id="cd14014">
    <property type="entry name" value="STKc_PknB_like"/>
    <property type="match status" value="1"/>
</dbReference>
<feature type="domain" description="Protein kinase" evidence="4">
    <location>
        <begin position="132"/>
        <end position="387"/>
    </location>
</feature>
<feature type="compositionally biased region" description="Basic residues" evidence="2">
    <location>
        <begin position="1"/>
        <end position="10"/>
    </location>
</feature>
<dbReference type="InterPro" id="IPR000719">
    <property type="entry name" value="Prot_kinase_dom"/>
</dbReference>
<keyword evidence="3" id="KW-1133">Transmembrane helix</keyword>
<dbReference type="PANTHER" id="PTHR24361">
    <property type="entry name" value="MITOGEN-ACTIVATED KINASE KINASE KINASE"/>
    <property type="match status" value="1"/>
</dbReference>
<feature type="binding site" evidence="1">
    <location>
        <position position="161"/>
    </location>
    <ligand>
        <name>ATP</name>
        <dbReference type="ChEBI" id="CHEBI:30616"/>
    </ligand>
</feature>
<dbReference type="PROSITE" id="PS50011">
    <property type="entry name" value="PROTEIN_KINASE_DOM"/>
    <property type="match status" value="1"/>
</dbReference>
<keyword evidence="1" id="KW-0067">ATP-binding</keyword>
<feature type="compositionally biased region" description="Polar residues" evidence="2">
    <location>
        <begin position="493"/>
        <end position="503"/>
    </location>
</feature>